<evidence type="ECO:0000256" key="8">
    <source>
        <dbReference type="ARBA" id="ARBA00023204"/>
    </source>
</evidence>
<keyword evidence="4" id="KW-0255">Endonuclease</keyword>
<dbReference type="InterPro" id="IPR011335">
    <property type="entry name" value="Restrct_endonuc-II-like"/>
</dbReference>
<evidence type="ECO:0000256" key="7">
    <source>
        <dbReference type="ARBA" id="ARBA00023125"/>
    </source>
</evidence>
<sequence>MSLDDGEDVESALACTAEQLEAEDKKNETQKEDSALGELVDAEEFLASEGVSMLEYERQMFFDLLHSDGLVVCAKGISYEKVLLNFLKMFCDPTTLVLVVNCSDSEERLYTSQLDPRHIHESSTNAAEREYVYKQGGIQFISTRVLVVDLLKNRIPIEYITGIFVVKAHEIIESCQEAFALRLYRQRNKTGFIKAFSKNVEAFTYGYGHVEKVMRNLFVKELFIWPRFHATIQKSLKPWEPIVVEMQIPMSQNMILLQTNILDIMNYLVKNIKSLNRTVELQEVTVENCVTKKFHKILQAQLDTIWHQLSSQTKLIVADLKVLRSLMISSIYHDAVTLYATMRKYRSTEYALSNSGWTILDSAEKMFNLAKERVFNKNDELEPELCPKWKALTEVLRQEIPTDIKETAKKIRNKDERQKYLHQQVKVLILCQDGRTCYQLNQYLTQGPQKYLFYNAMKNDVTVTKLAESYRHFHSDDDRGAYNVQNVETFVKPKVAPKQQSAPEESAGTSKGNFLRERIAKRRAEAAKKAEEDSKDQDEGGSSKMSEMEAALLDKEEQEEYQCFRNSYILTMSQKGDANRTVSDDGEEDDLCDVTQLECGEFESFPEMENMDVTKIVTDSNKPMVFIQTFKSEINGMTSLDRTLEEIKPRYVVLYHSNVTAVRQIEVFEARQLRQQLSRVRVFVIIHSKTVEEQSYLTALRREKQAFELLIDTKRTMVVPEYQDGRSEDAITMLQKKQEVSTRQAGGQAVPTESIVTPRIIVDMREFRSNLPCLIHRRGIEVVPLTITIGDYILTPEICVERKSISDLIGSLNSGRLYNQCVQMTRSYAKPILLIEFDQNKPFHLQRHFMMSGDSGSSNAYIMQKLQLLTQHFPKLKLVWCPSPYATAQLFEELKQGKQEPDPDVATLLGSDEAGDEGDNIVDRTNPNIHDFLIKLPGISSRNIGKVMRKCKNLKELRDKTEEELEELLGSKVQAKMMWEIWHVAHKPVQEEAGEKQFAAKFKRGFGKRAF</sequence>
<comment type="subcellular location">
    <subcellularLocation>
        <location evidence="1">Nucleus</location>
    </subcellularLocation>
</comment>
<keyword evidence="6" id="KW-0378">Hydrolase</keyword>
<evidence type="ECO:0000313" key="13">
    <source>
        <dbReference type="EnsemblMetazoa" id="AALFPA23_001609.P38835"/>
    </source>
</evidence>
<dbReference type="CDD" id="cd20078">
    <property type="entry name" value="XPF_nuclease_XPF_euk"/>
    <property type="match status" value="1"/>
</dbReference>
<dbReference type="SMART" id="SM00891">
    <property type="entry name" value="ERCC4"/>
    <property type="match status" value="1"/>
</dbReference>
<accession>A0ABM1XPK0</accession>
<evidence type="ECO:0000256" key="11">
    <source>
        <dbReference type="SAM" id="MobiDB-lite"/>
    </source>
</evidence>
<dbReference type="Gene3D" id="1.10.150.20">
    <property type="entry name" value="5' to 3' exonuclease, C-terminal subdomain"/>
    <property type="match status" value="1"/>
</dbReference>
<evidence type="ECO:0000256" key="10">
    <source>
        <dbReference type="SAM" id="Coils"/>
    </source>
</evidence>
<protein>
    <recommendedName>
        <fullName evidence="12">ERCC4 domain-containing protein</fullName>
    </recommendedName>
</protein>
<evidence type="ECO:0000259" key="12">
    <source>
        <dbReference type="SMART" id="SM00891"/>
    </source>
</evidence>
<evidence type="ECO:0000313" key="14">
    <source>
        <dbReference type="Proteomes" id="UP000069940"/>
    </source>
</evidence>
<dbReference type="InterPro" id="IPR006166">
    <property type="entry name" value="ERCC4_domain"/>
</dbReference>
<evidence type="ECO:0000256" key="6">
    <source>
        <dbReference type="ARBA" id="ARBA00022801"/>
    </source>
</evidence>
<organism evidence="13 14">
    <name type="scientific">Aedes albopictus</name>
    <name type="common">Asian tiger mosquito</name>
    <name type="synonym">Stegomyia albopicta</name>
    <dbReference type="NCBI Taxonomy" id="7160"/>
    <lineage>
        <taxon>Eukaryota</taxon>
        <taxon>Metazoa</taxon>
        <taxon>Ecdysozoa</taxon>
        <taxon>Arthropoda</taxon>
        <taxon>Hexapoda</taxon>
        <taxon>Insecta</taxon>
        <taxon>Pterygota</taxon>
        <taxon>Neoptera</taxon>
        <taxon>Endopterygota</taxon>
        <taxon>Diptera</taxon>
        <taxon>Nematocera</taxon>
        <taxon>Culicoidea</taxon>
        <taxon>Culicidae</taxon>
        <taxon>Culicinae</taxon>
        <taxon>Aedini</taxon>
        <taxon>Aedes</taxon>
        <taxon>Stegomyia</taxon>
    </lineage>
</organism>
<feature type="compositionally biased region" description="Basic and acidic residues" evidence="11">
    <location>
        <begin position="514"/>
        <end position="532"/>
    </location>
</feature>
<keyword evidence="9" id="KW-0539">Nucleus</keyword>
<evidence type="ECO:0000256" key="2">
    <source>
        <dbReference type="ARBA" id="ARBA00010015"/>
    </source>
</evidence>
<dbReference type="NCBIfam" id="TIGR00596">
    <property type="entry name" value="rad1"/>
    <property type="match status" value="1"/>
</dbReference>
<dbReference type="SUPFAM" id="SSF52980">
    <property type="entry name" value="Restriction endonuclease-like"/>
    <property type="match status" value="1"/>
</dbReference>
<reference evidence="13" key="2">
    <citation type="submission" date="2025-05" db="UniProtKB">
        <authorList>
            <consortium name="EnsemblMetazoa"/>
        </authorList>
    </citation>
    <scope>IDENTIFICATION</scope>
    <source>
        <strain evidence="13">Foshan</strain>
    </source>
</reference>
<dbReference type="InterPro" id="IPR006167">
    <property type="entry name" value="XPF"/>
</dbReference>
<evidence type="ECO:0000256" key="3">
    <source>
        <dbReference type="ARBA" id="ARBA00022722"/>
    </source>
</evidence>
<comment type="similarity">
    <text evidence="2">Belongs to the XPF family.</text>
</comment>
<feature type="region of interest" description="Disordered" evidence="11">
    <location>
        <begin position="494"/>
        <end position="548"/>
    </location>
</feature>
<keyword evidence="3" id="KW-0540">Nuclease</keyword>
<feature type="domain" description="ERCC4" evidence="12">
    <location>
        <begin position="759"/>
        <end position="839"/>
    </location>
</feature>
<dbReference type="InterPro" id="IPR047520">
    <property type="entry name" value="XPF_nuclease"/>
</dbReference>
<evidence type="ECO:0000256" key="1">
    <source>
        <dbReference type="ARBA" id="ARBA00004123"/>
    </source>
</evidence>
<name>A0ABM1XPK0_AEDAL</name>
<dbReference type="PANTHER" id="PTHR10150:SF0">
    <property type="entry name" value="DNA REPAIR ENDONUCLEASE XPF"/>
    <property type="match status" value="1"/>
</dbReference>
<keyword evidence="14" id="KW-1185">Reference proteome</keyword>
<keyword evidence="8" id="KW-0234">DNA repair</keyword>
<feature type="coiled-coil region" evidence="10">
    <location>
        <begin position="944"/>
        <end position="971"/>
    </location>
</feature>
<feature type="compositionally biased region" description="Polar residues" evidence="11">
    <location>
        <begin position="498"/>
        <end position="512"/>
    </location>
</feature>
<keyword evidence="5" id="KW-0227">DNA damage</keyword>
<keyword evidence="10" id="KW-0175">Coiled coil</keyword>
<evidence type="ECO:0000256" key="5">
    <source>
        <dbReference type="ARBA" id="ARBA00022763"/>
    </source>
</evidence>
<dbReference type="PANTHER" id="PTHR10150">
    <property type="entry name" value="DNA REPAIR ENDONUCLEASE XPF"/>
    <property type="match status" value="1"/>
</dbReference>
<reference evidence="14" key="1">
    <citation type="journal article" date="2015" name="Proc. Natl. Acad. Sci. U.S.A.">
        <title>Genome sequence of the Asian Tiger mosquito, Aedes albopictus, reveals insights into its biology, genetics, and evolution.</title>
        <authorList>
            <person name="Chen X.G."/>
            <person name="Jiang X."/>
            <person name="Gu J."/>
            <person name="Xu M."/>
            <person name="Wu Y."/>
            <person name="Deng Y."/>
            <person name="Zhang C."/>
            <person name="Bonizzoni M."/>
            <person name="Dermauw W."/>
            <person name="Vontas J."/>
            <person name="Armbruster P."/>
            <person name="Huang X."/>
            <person name="Yang Y."/>
            <person name="Zhang H."/>
            <person name="He W."/>
            <person name="Peng H."/>
            <person name="Liu Y."/>
            <person name="Wu K."/>
            <person name="Chen J."/>
            <person name="Lirakis M."/>
            <person name="Topalis P."/>
            <person name="Van Leeuwen T."/>
            <person name="Hall A.B."/>
            <person name="Jiang X."/>
            <person name="Thorpe C."/>
            <person name="Mueller R.L."/>
            <person name="Sun C."/>
            <person name="Waterhouse R.M."/>
            <person name="Yan G."/>
            <person name="Tu Z.J."/>
            <person name="Fang X."/>
            <person name="James A.A."/>
        </authorList>
    </citation>
    <scope>NUCLEOTIDE SEQUENCE [LARGE SCALE GENOMIC DNA]</scope>
    <source>
        <strain evidence="14">Foshan</strain>
    </source>
</reference>
<dbReference type="Gene3D" id="3.40.50.10130">
    <property type="match status" value="1"/>
</dbReference>
<dbReference type="InterPro" id="IPR010994">
    <property type="entry name" value="RuvA_2-like"/>
</dbReference>
<dbReference type="Proteomes" id="UP000069940">
    <property type="component" value="Unassembled WGS sequence"/>
</dbReference>
<dbReference type="SUPFAM" id="SSF47781">
    <property type="entry name" value="RuvA domain 2-like"/>
    <property type="match status" value="1"/>
</dbReference>
<evidence type="ECO:0000256" key="4">
    <source>
        <dbReference type="ARBA" id="ARBA00022759"/>
    </source>
</evidence>
<proteinExistence type="inferred from homology"/>
<evidence type="ECO:0000256" key="9">
    <source>
        <dbReference type="ARBA" id="ARBA00023242"/>
    </source>
</evidence>
<keyword evidence="7" id="KW-0238">DNA-binding</keyword>
<dbReference type="Pfam" id="PF02732">
    <property type="entry name" value="ERCC4"/>
    <property type="match status" value="1"/>
</dbReference>
<dbReference type="EnsemblMetazoa" id="AALFPA23_001609.R38835">
    <property type="protein sequence ID" value="AALFPA23_001609.P38835"/>
    <property type="gene ID" value="AALFPA23_001609"/>
</dbReference>
<dbReference type="GeneID" id="109398868"/>
<dbReference type="RefSeq" id="XP_029718845.1">
    <property type="nucleotide sequence ID" value="XM_029862985.2"/>
</dbReference>